<comment type="caution">
    <text evidence="8">The sequence shown here is derived from an EMBL/GenBank/DDBJ whole genome shotgun (WGS) entry which is preliminary data.</text>
</comment>
<organism evidence="8 9">
    <name type="scientific">Lysobacter koreensis</name>
    <dbReference type="NCBI Taxonomy" id="266122"/>
    <lineage>
        <taxon>Bacteria</taxon>
        <taxon>Pseudomonadati</taxon>
        <taxon>Pseudomonadota</taxon>
        <taxon>Gammaproteobacteria</taxon>
        <taxon>Lysobacterales</taxon>
        <taxon>Lysobacteraceae</taxon>
        <taxon>Lysobacter</taxon>
    </lineage>
</organism>
<feature type="region of interest" description="Disordered" evidence="6">
    <location>
        <begin position="1"/>
        <end position="23"/>
    </location>
</feature>
<feature type="transmembrane region" description="Helical" evidence="7">
    <location>
        <begin position="62"/>
        <end position="79"/>
    </location>
</feature>
<feature type="compositionally biased region" description="Low complexity" evidence="6">
    <location>
        <begin position="1"/>
        <end position="20"/>
    </location>
</feature>
<feature type="transmembrane region" description="Helical" evidence="7">
    <location>
        <begin position="442"/>
        <end position="466"/>
    </location>
</feature>
<keyword evidence="4 7" id="KW-1133">Transmembrane helix</keyword>
<keyword evidence="9" id="KW-1185">Reference proteome</keyword>
<dbReference type="InterPro" id="IPR002797">
    <property type="entry name" value="Polysacc_synth"/>
</dbReference>
<evidence type="ECO:0000256" key="3">
    <source>
        <dbReference type="ARBA" id="ARBA00022692"/>
    </source>
</evidence>
<feature type="transmembrane region" description="Helical" evidence="7">
    <location>
        <begin position="132"/>
        <end position="151"/>
    </location>
</feature>
<evidence type="ECO:0000313" key="9">
    <source>
        <dbReference type="Proteomes" id="UP001597090"/>
    </source>
</evidence>
<evidence type="ECO:0000256" key="1">
    <source>
        <dbReference type="ARBA" id="ARBA00004651"/>
    </source>
</evidence>
<keyword evidence="5 7" id="KW-0472">Membrane</keyword>
<name>A0ABW2YKA0_9GAMM</name>
<feature type="transmembrane region" description="Helical" evidence="7">
    <location>
        <begin position="100"/>
        <end position="126"/>
    </location>
</feature>
<gene>
    <name evidence="8" type="ORF">ACFQZQ_01160</name>
</gene>
<feature type="transmembrane region" description="Helical" evidence="7">
    <location>
        <begin position="266"/>
        <end position="286"/>
    </location>
</feature>
<feature type="transmembrane region" description="Helical" evidence="7">
    <location>
        <begin position="235"/>
        <end position="254"/>
    </location>
</feature>
<proteinExistence type="predicted"/>
<feature type="transmembrane region" description="Helical" evidence="7">
    <location>
        <begin position="472"/>
        <end position="494"/>
    </location>
</feature>
<feature type="transmembrane region" description="Helical" evidence="7">
    <location>
        <begin position="172"/>
        <end position="189"/>
    </location>
</feature>
<accession>A0ABW2YKA0</accession>
<comment type="subcellular location">
    <subcellularLocation>
        <location evidence="1">Cell membrane</location>
        <topology evidence="1">Multi-pass membrane protein</topology>
    </subcellularLocation>
</comment>
<protein>
    <submittedName>
        <fullName evidence="8">Lipopolysaccharide biosynthesis protein</fullName>
    </submittedName>
</protein>
<dbReference type="PANTHER" id="PTHR30250:SF11">
    <property type="entry name" value="O-ANTIGEN TRANSPORTER-RELATED"/>
    <property type="match status" value="1"/>
</dbReference>
<dbReference type="PANTHER" id="PTHR30250">
    <property type="entry name" value="PST FAMILY PREDICTED COLANIC ACID TRANSPORTER"/>
    <property type="match status" value="1"/>
</dbReference>
<keyword evidence="2" id="KW-1003">Cell membrane</keyword>
<keyword evidence="3 7" id="KW-0812">Transmembrane</keyword>
<feature type="transmembrane region" description="Helical" evidence="7">
    <location>
        <begin position="408"/>
        <end position="430"/>
    </location>
</feature>
<evidence type="ECO:0000313" key="8">
    <source>
        <dbReference type="EMBL" id="MFD0737899.1"/>
    </source>
</evidence>
<feature type="transmembrane region" description="Helical" evidence="7">
    <location>
        <begin position="317"/>
        <end position="335"/>
    </location>
</feature>
<evidence type="ECO:0000256" key="5">
    <source>
        <dbReference type="ARBA" id="ARBA00023136"/>
    </source>
</evidence>
<evidence type="ECO:0000256" key="7">
    <source>
        <dbReference type="SAM" id="Phobius"/>
    </source>
</evidence>
<feature type="transmembrane region" description="Helical" evidence="7">
    <location>
        <begin position="29"/>
        <end position="50"/>
    </location>
</feature>
<dbReference type="RefSeq" id="WP_386810856.1">
    <property type="nucleotide sequence ID" value="NZ_JBHTIH010000002.1"/>
</dbReference>
<reference evidence="9" key="1">
    <citation type="journal article" date="2019" name="Int. J. Syst. Evol. Microbiol.">
        <title>The Global Catalogue of Microorganisms (GCM) 10K type strain sequencing project: providing services to taxonomists for standard genome sequencing and annotation.</title>
        <authorList>
            <consortium name="The Broad Institute Genomics Platform"/>
            <consortium name="The Broad Institute Genome Sequencing Center for Infectious Disease"/>
            <person name="Wu L."/>
            <person name="Ma J."/>
        </authorList>
    </citation>
    <scope>NUCLEOTIDE SEQUENCE [LARGE SCALE GENOMIC DNA]</scope>
    <source>
        <strain evidence="9">CCUG 55491</strain>
    </source>
</reference>
<evidence type="ECO:0000256" key="4">
    <source>
        <dbReference type="ARBA" id="ARBA00022989"/>
    </source>
</evidence>
<dbReference type="Pfam" id="PF01943">
    <property type="entry name" value="Polysacc_synt"/>
    <property type="match status" value="1"/>
</dbReference>
<feature type="transmembrane region" description="Helical" evidence="7">
    <location>
        <begin position="195"/>
        <end position="214"/>
    </location>
</feature>
<feature type="transmembrane region" description="Helical" evidence="7">
    <location>
        <begin position="383"/>
        <end position="402"/>
    </location>
</feature>
<dbReference type="Proteomes" id="UP001597090">
    <property type="component" value="Unassembled WGS sequence"/>
</dbReference>
<feature type="transmembrane region" description="Helical" evidence="7">
    <location>
        <begin position="355"/>
        <end position="376"/>
    </location>
</feature>
<evidence type="ECO:0000256" key="6">
    <source>
        <dbReference type="SAM" id="MobiDB-lite"/>
    </source>
</evidence>
<evidence type="ECO:0000256" key="2">
    <source>
        <dbReference type="ARBA" id="ARBA00022475"/>
    </source>
</evidence>
<dbReference type="EMBL" id="JBHTIH010000002">
    <property type="protein sequence ID" value="MFD0737899.1"/>
    <property type="molecule type" value="Genomic_DNA"/>
</dbReference>
<sequence length="507" mass="55297">MNTSTDTTLAEEPPAAATPPRSSGISKHYLRYSGATVVMMATGLVSFPILTRLLDNTEYGILGYYETWVLMIFAVIKLGGQHAVLRFYPFGGDAARLTHFATNLVFLPLTVSAVLWTVGIAVFAGVSWWRGIAHSPVLWCALLAIPLMVFISQVQMTLRASERSGLLTTTKVTARWVELALVLTAVVLIQRSALAVYAGRVITMLLLVGFYLHWVRRHLQFSRQSLDPGAYRESLIYGLPLVANEIVGAALASIDRLMLKHMLDDYAAVGIYTIGYALAMQLGVLVNGPFWDAFTPALNRAYTEHGEARVREMKARVLLPATYACVGVAVGIWIAGSDVLQMLSGSAKAASGEVFAWVGTMYAVMLLLDLSGYGLLLRKRTGMVLLLTVLALSINVALNLVWIPRFGYMGAVYSTVLAYLVFGISRCLVCPPGMLQLPDRRTLLVSLGAAALFLLMVDVCGMAEIQSHLTRAALAGVLWLACYLLPVLALDARLRGLILERWPRARG</sequence>
<dbReference type="InterPro" id="IPR050833">
    <property type="entry name" value="Poly_Biosynth_Transport"/>
</dbReference>